<dbReference type="InterPro" id="IPR052798">
    <property type="entry name" value="Giardia_VSA"/>
</dbReference>
<keyword evidence="2" id="KW-1185">Reference proteome</keyword>
<protein>
    <submittedName>
        <fullName evidence="1">High cysteine membrane protein</fullName>
    </submittedName>
</protein>
<reference evidence="1 2" key="1">
    <citation type="journal article" date="2007" name="Science">
        <title>Genomic minimalism in the early diverging intestinal parasite Giardia lamblia.</title>
        <authorList>
            <person name="Morrison H.G."/>
            <person name="McArthur A.G."/>
            <person name="Gillin F.D."/>
            <person name="Aley S.B."/>
            <person name="Adam R.D."/>
            <person name="Olsen G.J."/>
            <person name="Best A.A."/>
            <person name="Cande W.Z."/>
            <person name="Chen F."/>
            <person name="Cipriano M.J."/>
            <person name="Davids B.J."/>
            <person name="Dawson S.C."/>
            <person name="Elmendorf H.G."/>
            <person name="Hehl A.B."/>
            <person name="Holder M.E."/>
            <person name="Huse S.M."/>
            <person name="Kim U.U."/>
            <person name="Lasek-Nesselquist E."/>
            <person name="Manning G."/>
            <person name="Nigam A."/>
            <person name="Nixon J.E."/>
            <person name="Palm D."/>
            <person name="Passamaneck N.E."/>
            <person name="Prabhu A."/>
            <person name="Reich C.I."/>
            <person name="Reiner D.S."/>
            <person name="Samuelson J."/>
            <person name="Svard S.G."/>
            <person name="Sogin M.L."/>
        </authorList>
    </citation>
    <scope>NUCLEOTIDE SEQUENCE [LARGE SCALE GENOMIC DNA]</scope>
    <source>
        <strain evidence="1 2">WB C6</strain>
    </source>
</reference>
<comment type="caution">
    <text evidence="1">The sequence shown here is derived from an EMBL/GenBank/DDBJ whole genome shotgun (WGS) entry which is preliminary data.</text>
</comment>
<dbReference type="GeneID" id="5701737"/>
<dbReference type="VEuPathDB" id="GiardiaDB:GL50803_11692"/>
<organism evidence="1 2">
    <name type="scientific">Giardia intestinalis (strain ATCC 50803 / WB clone C6)</name>
    <name type="common">Giardia lamblia</name>
    <dbReference type="NCBI Taxonomy" id="184922"/>
    <lineage>
        <taxon>Eukaryota</taxon>
        <taxon>Metamonada</taxon>
        <taxon>Diplomonadida</taxon>
        <taxon>Hexamitidae</taxon>
        <taxon>Giardiinae</taxon>
        <taxon>Giardia</taxon>
    </lineage>
</organism>
<dbReference type="RefSeq" id="XP_001708828.1">
    <property type="nucleotide sequence ID" value="XM_001708776.1"/>
</dbReference>
<proteinExistence type="predicted"/>
<dbReference type="PANTHER" id="PTHR23275:SF100">
    <property type="entry name" value="EGF-LIKE DOMAIN-CONTAINING PROTEIN"/>
    <property type="match status" value="1"/>
</dbReference>
<dbReference type="SMART" id="SM00261">
    <property type="entry name" value="FU"/>
    <property type="match status" value="3"/>
</dbReference>
<evidence type="ECO:0000313" key="2">
    <source>
        <dbReference type="Proteomes" id="UP000001548"/>
    </source>
</evidence>
<sequence>MRLLLLLGLIIQGTTGVICTDEILIYDHEDFALIQSCPNSKFLLMNDIAVVGPMPIIPIFKGTFDGQGFSVGGIVVSELYDKAALFDTFSGSMRNVTLSTMVSVVNSEAKFISGFAIELADAYFYDVNITTTITVKDCIAGTVIGGLLSSTSETAPGLVVASSITVMNCECVVGGAIGQLDSNYTTLLPSYWSSPITVYSTIQLYNSSSTVGGYIGISEKNIHSLVLRASIEVLGNSSHNCVIGGVVGDIRGAVIHSNITLLKMYVSGCANNEKSVIGGIGPSLVCSFPNCTIVEDIKLYINLFYTDGLSNACIGGCFGLVDQVSLSYLHLRFSHVEVESRFGGIASTINCTNIDQAAISIDYITWVDSTTDPFLIGGFGALVDNYTTIENSLVTVGEVNLNYTSINPSYFGGFVANASKLLISNSYAMIFLAVLNTSQVVGANSSFGIMLGRITCNTDEQIRIISSFVAADTILANGHGSELFNIGGFAGHLLNPTTNGQCFVLANSWSSIKFRINEIRRGSGSPFAVGALIGNPGDSSFLITDVYVKAYFDVVNIQQYKYNNNNNDGKYNAIGILTGFYSESAATPTKKQMQIYRVICQVDVLFEENFARNIYYVPSEPVCLLCSDIFITNTSSHFYGYGSKGTYLADPLEMQQRDFYTNFLFGEDQIWQYNLDLYPYHTSLPFLFHHLSDFSSDSTSIRFITPICNHHLCWNYTHVWNGQRSMTVLNLQYLSNQCYIENCILCSPSSSYVCMKCASGYISNASGDTCLECHSSCMKCSIPDLSNQCISCAVYGEVFFNERCIPNPYTCNLPYCLLCSFTSARSCAVCVPGKGVQEENGYCTICKSDCYTCSLSQKCSSCSNYTREALQGFCEYSDTGCYNTCKFCKSDNLEMCLKCSNNSYTLDEYGNCQKQPIPFCMVYNCAICSSADNFICNVCKNGYYLTKNRLCKACEEHCAVCSSYSVCLECMNPKTRPIAGICNYSTNCSISGCSVCTLGVESSCLTCDTGYVLTDNTCQQLVNNHLRQVTVARMTAAILAMIAITINIAYPLIRYRKYLRDETAPLQPEPS</sequence>
<dbReference type="Proteomes" id="UP000001548">
    <property type="component" value="Unassembled WGS sequence"/>
</dbReference>
<dbReference type="OMA" id="GCYNTCK"/>
<evidence type="ECO:0000313" key="1">
    <source>
        <dbReference type="EMBL" id="KAE8305437.1"/>
    </source>
</evidence>
<dbReference type="EMBL" id="AACB03000001">
    <property type="protein sequence ID" value="KAE8305437.1"/>
    <property type="molecule type" value="Genomic_DNA"/>
</dbReference>
<name>A8B7K7_GIAIC</name>
<dbReference type="AlphaFoldDB" id="A8B7K7"/>
<dbReference type="KEGG" id="gla:GL50803_0011692"/>
<dbReference type="InterPro" id="IPR009030">
    <property type="entry name" value="Growth_fac_rcpt_cys_sf"/>
</dbReference>
<accession>A8B7K7</accession>
<dbReference type="InterPro" id="IPR000742">
    <property type="entry name" value="EGF"/>
</dbReference>
<dbReference type="SUPFAM" id="SSF57184">
    <property type="entry name" value="Growth factor receptor domain"/>
    <property type="match status" value="2"/>
</dbReference>
<dbReference type="HOGENOM" id="CLU_287643_0_0_1"/>
<dbReference type="InterPro" id="IPR006212">
    <property type="entry name" value="Furin_repeat"/>
</dbReference>
<dbReference type="PANTHER" id="PTHR23275">
    <property type="entry name" value="CABRIOLET.-RELATED"/>
    <property type="match status" value="1"/>
</dbReference>
<dbReference type="SMART" id="SM00181">
    <property type="entry name" value="EGF"/>
    <property type="match status" value="3"/>
</dbReference>
<gene>
    <name evidence="1" type="ORF">GL50803_0011692</name>
</gene>